<dbReference type="EMBL" id="JARKNE010000007">
    <property type="protein sequence ID" value="KAK5818712.1"/>
    <property type="molecule type" value="Genomic_DNA"/>
</dbReference>
<gene>
    <name evidence="1" type="ORF">PVK06_023656</name>
</gene>
<dbReference type="PANTHER" id="PTHR47481:SF10">
    <property type="entry name" value="COPIA-LIKE POLYPROTEIN_RETROTRANSPOSON"/>
    <property type="match status" value="1"/>
</dbReference>
<evidence type="ECO:0000313" key="1">
    <source>
        <dbReference type="EMBL" id="KAK5818712.1"/>
    </source>
</evidence>
<dbReference type="Proteomes" id="UP001358586">
    <property type="component" value="Chromosome 7"/>
</dbReference>
<comment type="caution">
    <text evidence="1">The sequence shown here is derived from an EMBL/GenBank/DDBJ whole genome shotgun (WGS) entry which is preliminary data.</text>
</comment>
<reference evidence="1 2" key="1">
    <citation type="submission" date="2023-03" db="EMBL/GenBank/DDBJ databases">
        <title>WGS of Gossypium arboreum.</title>
        <authorList>
            <person name="Yu D."/>
        </authorList>
    </citation>
    <scope>NUCLEOTIDE SEQUENCE [LARGE SCALE GENOMIC DNA]</scope>
    <source>
        <tissue evidence="1">Leaf</tissue>
    </source>
</reference>
<name>A0ABR0PC28_GOSAR</name>
<organism evidence="1 2">
    <name type="scientific">Gossypium arboreum</name>
    <name type="common">Tree cotton</name>
    <name type="synonym">Gossypium nanking</name>
    <dbReference type="NCBI Taxonomy" id="29729"/>
    <lineage>
        <taxon>Eukaryota</taxon>
        <taxon>Viridiplantae</taxon>
        <taxon>Streptophyta</taxon>
        <taxon>Embryophyta</taxon>
        <taxon>Tracheophyta</taxon>
        <taxon>Spermatophyta</taxon>
        <taxon>Magnoliopsida</taxon>
        <taxon>eudicotyledons</taxon>
        <taxon>Gunneridae</taxon>
        <taxon>Pentapetalae</taxon>
        <taxon>rosids</taxon>
        <taxon>malvids</taxon>
        <taxon>Malvales</taxon>
        <taxon>Malvaceae</taxon>
        <taxon>Malvoideae</taxon>
        <taxon>Gossypium</taxon>
    </lineage>
</organism>
<proteinExistence type="predicted"/>
<sequence>MMVNSLFTADTSAKQSQFHQELYSLKKGSLSIRNYAEKIKGLCALFAASGSHILKAERTAVMLASLSFEFDAVVSSASLSSSPLLFQHLVDALHECKARQARNVREVVFAANLVEGP</sequence>
<accession>A0ABR0PC28</accession>
<protein>
    <recommendedName>
        <fullName evidence="3">Retrotransposon gag domain-containing protein</fullName>
    </recommendedName>
</protein>
<dbReference type="PANTHER" id="PTHR47481">
    <property type="match status" value="1"/>
</dbReference>
<evidence type="ECO:0000313" key="2">
    <source>
        <dbReference type="Proteomes" id="UP001358586"/>
    </source>
</evidence>
<keyword evidence="2" id="KW-1185">Reference proteome</keyword>
<evidence type="ECO:0008006" key="3">
    <source>
        <dbReference type="Google" id="ProtNLM"/>
    </source>
</evidence>